<dbReference type="InterPro" id="IPR028082">
    <property type="entry name" value="Peripla_BP_I"/>
</dbReference>
<evidence type="ECO:0000256" key="3">
    <source>
        <dbReference type="ARBA" id="ARBA00022970"/>
    </source>
</evidence>
<dbReference type="Gene3D" id="3.40.50.2300">
    <property type="match status" value="2"/>
</dbReference>
<gene>
    <name evidence="6" type="ORF">EYH45_04710</name>
</gene>
<dbReference type="AlphaFoldDB" id="A0A832ZW56"/>
<dbReference type="Pfam" id="PF13458">
    <property type="entry name" value="Peripla_BP_6"/>
    <property type="match status" value="1"/>
</dbReference>
<dbReference type="SUPFAM" id="SSF53822">
    <property type="entry name" value="Periplasmic binding protein-like I"/>
    <property type="match status" value="1"/>
</dbReference>
<dbReference type="GO" id="GO:0006865">
    <property type="term" value="P:amino acid transport"/>
    <property type="evidence" value="ECO:0007669"/>
    <property type="project" value="UniProtKB-KW"/>
</dbReference>
<dbReference type="EMBL" id="DQVM01000090">
    <property type="protein sequence ID" value="HIQ29848.1"/>
    <property type="molecule type" value="Genomic_DNA"/>
</dbReference>
<name>A0A832ZW56_CALS0</name>
<accession>A0A832ZW56</accession>
<dbReference type="PANTHER" id="PTHR30483:SF37">
    <property type="entry name" value="ABC TRANSPORTER SUBSTRATE-BINDING PROTEIN"/>
    <property type="match status" value="1"/>
</dbReference>
<dbReference type="CDD" id="cd06330">
    <property type="entry name" value="PBP1_As_SBP-like"/>
    <property type="match status" value="1"/>
</dbReference>
<dbReference type="InterPro" id="IPR028081">
    <property type="entry name" value="Leu-bd"/>
</dbReference>
<feature type="transmembrane region" description="Helical" evidence="4">
    <location>
        <begin position="12"/>
        <end position="30"/>
    </location>
</feature>
<dbReference type="PANTHER" id="PTHR30483">
    <property type="entry name" value="LEUCINE-SPECIFIC-BINDING PROTEIN"/>
    <property type="match status" value="1"/>
</dbReference>
<keyword evidence="4" id="KW-0812">Transmembrane</keyword>
<dbReference type="Proteomes" id="UP000608579">
    <property type="component" value="Unassembled WGS sequence"/>
</dbReference>
<evidence type="ECO:0000313" key="6">
    <source>
        <dbReference type="EMBL" id="HIQ29848.1"/>
    </source>
</evidence>
<evidence type="ECO:0000259" key="5">
    <source>
        <dbReference type="Pfam" id="PF13458"/>
    </source>
</evidence>
<keyword evidence="4" id="KW-1133">Transmembrane helix</keyword>
<reference evidence="6" key="1">
    <citation type="journal article" date="2020" name="ISME J.">
        <title>Gammaproteobacteria mediating utilization of methyl-, sulfur- and petroleum organic compounds in deep ocean hydrothermal plumes.</title>
        <authorList>
            <person name="Zhou Z."/>
            <person name="Liu Y."/>
            <person name="Pan J."/>
            <person name="Cron B.R."/>
            <person name="Toner B.M."/>
            <person name="Anantharaman K."/>
            <person name="Breier J.A."/>
            <person name="Dick G.J."/>
            <person name="Li M."/>
        </authorList>
    </citation>
    <scope>NUCLEOTIDE SEQUENCE</scope>
    <source>
        <strain evidence="6">SZUA-1515</strain>
    </source>
</reference>
<keyword evidence="1" id="KW-0813">Transport</keyword>
<keyword evidence="2" id="KW-0732">Signal</keyword>
<evidence type="ECO:0000256" key="4">
    <source>
        <dbReference type="SAM" id="Phobius"/>
    </source>
</evidence>
<keyword evidence="3" id="KW-0029">Amino-acid transport</keyword>
<evidence type="ECO:0000313" key="7">
    <source>
        <dbReference type="Proteomes" id="UP000608579"/>
    </source>
</evidence>
<feature type="domain" description="Leucine-binding protein" evidence="5">
    <location>
        <begin position="54"/>
        <end position="405"/>
    </location>
</feature>
<dbReference type="PRINTS" id="PR00337">
    <property type="entry name" value="LEUILEVALBP"/>
</dbReference>
<dbReference type="InterPro" id="IPR051010">
    <property type="entry name" value="BCAA_transport"/>
</dbReference>
<sequence>MELRGRREALKYLLAAAGGLAIGGLTTSLITSEKGREKQEVKNQGEISEIPNTPVKIGVQTLFSGPGAVIGEPLYKGAVLAAEEVNQRGGILNKRKIEVIARDEAGVEQTVKEFRRLAINDKVDYYVGAIESVNTIALGPEAESLGLLTIFVDGGTEKLFEDILTKPTVVFRTSNIDTVDAFTSMNAVAYWFPDAKRIAGVYPDDVYGQLTYEVVAASLKKLLPEAEEVYTGWPPLFTTDYSPHISKLIETKPDVVVVALWGGDFITFYKQALAYGLFKKAKLISTYGFSAPPHHFGKDLPEGSIMGAHANYYFLYPPWESYDNNRKFNERYYKMWGEYPGTHAELAYSSMMALIQAIEKTYTILGEWPDVFEVAKSLEGSVIHAPGGYLYYRVQDHQAVRNPPIGRSVNTDKWPFPVWDVDTVLHIPSEKLIPPPGVKMVDWMKTL</sequence>
<comment type="caution">
    <text evidence="6">The sequence shown here is derived from an EMBL/GenBank/DDBJ whole genome shotgun (WGS) entry which is preliminary data.</text>
</comment>
<protein>
    <recommendedName>
        <fullName evidence="5">Leucine-binding protein domain-containing protein</fullName>
    </recommendedName>
</protein>
<proteinExistence type="predicted"/>
<organism evidence="6 7">
    <name type="scientific">Caldiarchaeum subterraneum</name>
    <dbReference type="NCBI Taxonomy" id="311458"/>
    <lineage>
        <taxon>Archaea</taxon>
        <taxon>Nitrososphaerota</taxon>
        <taxon>Candidatus Caldarchaeales</taxon>
        <taxon>Candidatus Caldarchaeaceae</taxon>
        <taxon>Candidatus Caldarchaeum</taxon>
    </lineage>
</organism>
<evidence type="ECO:0000256" key="2">
    <source>
        <dbReference type="ARBA" id="ARBA00022729"/>
    </source>
</evidence>
<keyword evidence="4" id="KW-0472">Membrane</keyword>
<dbReference type="InterPro" id="IPR000709">
    <property type="entry name" value="Leu_Ile_Val-bd"/>
</dbReference>
<evidence type="ECO:0000256" key="1">
    <source>
        <dbReference type="ARBA" id="ARBA00022448"/>
    </source>
</evidence>